<accession>E2AII5</accession>
<name>E2AII5_CAMFO</name>
<feature type="domain" description="DUF2428" evidence="3">
    <location>
        <begin position="390"/>
        <end position="593"/>
    </location>
</feature>
<evidence type="ECO:0000259" key="3">
    <source>
        <dbReference type="Pfam" id="PF10350"/>
    </source>
</evidence>
<dbReference type="InterPro" id="IPR056842">
    <property type="entry name" value="THADA-like_TPR_C"/>
</dbReference>
<proteinExistence type="inferred from homology"/>
<keyword evidence="2" id="KW-0819">tRNA processing</keyword>
<dbReference type="OMA" id="ISCIWMS"/>
<keyword evidence="6" id="KW-1185">Reference proteome</keyword>
<dbReference type="STRING" id="104421.E2AII5"/>
<dbReference type="InterPro" id="IPR019442">
    <property type="entry name" value="THADA/TRM732_DUF2428"/>
</dbReference>
<sequence length="1218" mass="142727">MEMDTFYKLRNCQDSTIFRKLISTVSLRNSYERENVKECQMILTYIMEIISGNSELGNERVLLASHAFYALLPTLSYNSRYLENTVMRFQQLDSHDLYFFESRYTISDLELFKLLNAYGYLQANKKDTHIEYDILLLMFDIIYRNCMKYTRYSYFAYKVLYAWVKKLKQTSDTRFWCESNCTIERKLEAIIFSNWSNTLNDIRKQNAQIFNIYLRIMLQKYKDIHPIFTECISKISWQNEVKYIILTEICQVSDIEFNFIKNPQHLTELCISLTKNSLRCSSTKLYLTILRKLSEDQWKELFINQGVFKFIINLWESGKYEDHNALQSLFKYWFEPTIEMHCNVPFLWKLCDEGYFFRLHLQRMAAKLLYSSSFAEMGLAIDEKIKISEIETSNNYDELQLSPAHQVLISCIWMSLKVSCEIVSEIGMMMQSNAQVKYSMDIIVTVLLKCRHKGVVESAGVAIANLARRLYDQNEYSELPRAHLASLLEEDAGKSLHLTRRGAGLSIMFHRLVVSDNRRNRPTVHFAVRMLLRSLKDFSTVREVEPGQDSSWAKRLYFLRTLVADKEIHPQLVPYMEEICLTCFEYMRSDVWTVRNASLQLYGAVVPRLVGQCSGRSLDEELDFGYGYSVNHFVTHYPTLASHMYTQLRDVSKIRGTSNAALRSYSSVAHILVLLSKLSTSDCDLVDYPATIFITKVKRLLLISFLSNPMMYIRQLAAKVYTAFTSVTDSSIYSYLEAIAKVILSSHDINMSHGYLLIYGYLRKKINNNAENSLRCTGDLKLSWITSITQYVSWKDRYALISKIWNDMYNQEETAQPCYMLETLFLQELSFLDQSDCSIFAHYNFKNIEYIVPSQKIQPGFFQFIGHWARLHALHLRRNLKYLNDFDKEIIHDILNSNCTEQSIEFLNALSHCVPLLEFILKYLISMSSNRHQLLFDTIVTFTLNTIKHVSLENNELEFDKIIEEFNEMTDSSMIRVRNSLILAFSKNETLISQALSYVFDISMNEKQSVRLMAAEYIELALHRHAKFGNSNKLTIMRCCLILLKDEIIEIREIVSTALQRHVLHKHIFNLTLCRLQHEVVYQELLSDVIHLESIADDGMDFIQYFTRAVHRDVDFNATIENPFNHDDSTFYREESKFLNMCFFLYEASSDNHDDPLHITYAIQTGHFGKLREKAGFRYDNLQEVLHLKEMDYLARKKEIVIQQRKLFSTTHTSDFKS</sequence>
<dbReference type="PANTHER" id="PTHR14387:SF0">
    <property type="entry name" value="DUF2428 DOMAIN-CONTAINING PROTEIN"/>
    <property type="match status" value="1"/>
</dbReference>
<comment type="similarity">
    <text evidence="1">Belongs to the THADA family.</text>
</comment>
<evidence type="ECO:0000256" key="1">
    <source>
        <dbReference type="ARBA" id="ARBA00010409"/>
    </source>
</evidence>
<dbReference type="EMBL" id="GL439791">
    <property type="protein sequence ID" value="EFN66775.1"/>
    <property type="molecule type" value="Genomic_DNA"/>
</dbReference>
<dbReference type="InterPro" id="IPR051954">
    <property type="entry name" value="tRNA_methyltransferase_THADA"/>
</dbReference>
<evidence type="ECO:0000259" key="4">
    <source>
        <dbReference type="Pfam" id="PF25151"/>
    </source>
</evidence>
<dbReference type="PANTHER" id="PTHR14387">
    <property type="entry name" value="THADA/DEATH RECEPTOR INTERACTING PROTEIN"/>
    <property type="match status" value="1"/>
</dbReference>
<dbReference type="OrthoDB" id="6614653at2759"/>
<protein>
    <submittedName>
        <fullName evidence="5">Thyroid adenoma-associated protein-like protein</fullName>
    </submittedName>
</protein>
<evidence type="ECO:0000256" key="2">
    <source>
        <dbReference type="ARBA" id="ARBA00022694"/>
    </source>
</evidence>
<dbReference type="InParanoid" id="E2AII5"/>
<dbReference type="Pfam" id="PF10350">
    <property type="entry name" value="DUF2428"/>
    <property type="match status" value="1"/>
</dbReference>
<dbReference type="InterPro" id="IPR016024">
    <property type="entry name" value="ARM-type_fold"/>
</dbReference>
<evidence type="ECO:0000313" key="6">
    <source>
        <dbReference type="Proteomes" id="UP000000311"/>
    </source>
</evidence>
<dbReference type="Proteomes" id="UP000000311">
    <property type="component" value="Unassembled WGS sequence"/>
</dbReference>
<gene>
    <name evidence="5" type="ORF">EAG_08046</name>
</gene>
<dbReference type="AlphaFoldDB" id="E2AII5"/>
<dbReference type="GO" id="GO:0005829">
    <property type="term" value="C:cytosol"/>
    <property type="evidence" value="ECO:0007669"/>
    <property type="project" value="TreeGrafter"/>
</dbReference>
<organism evidence="6">
    <name type="scientific">Camponotus floridanus</name>
    <name type="common">Florida carpenter ant</name>
    <dbReference type="NCBI Taxonomy" id="104421"/>
    <lineage>
        <taxon>Eukaryota</taxon>
        <taxon>Metazoa</taxon>
        <taxon>Ecdysozoa</taxon>
        <taxon>Arthropoda</taxon>
        <taxon>Hexapoda</taxon>
        <taxon>Insecta</taxon>
        <taxon>Pterygota</taxon>
        <taxon>Neoptera</taxon>
        <taxon>Endopterygota</taxon>
        <taxon>Hymenoptera</taxon>
        <taxon>Apocrita</taxon>
        <taxon>Aculeata</taxon>
        <taxon>Formicoidea</taxon>
        <taxon>Formicidae</taxon>
        <taxon>Formicinae</taxon>
        <taxon>Camponotus</taxon>
    </lineage>
</organism>
<dbReference type="GO" id="GO:0030488">
    <property type="term" value="P:tRNA methylation"/>
    <property type="evidence" value="ECO:0007669"/>
    <property type="project" value="TreeGrafter"/>
</dbReference>
<feature type="domain" description="tRNA (32-2'-O)-methyltransferase regulator THADA-like C-terminal TPR repeats region" evidence="4">
    <location>
        <begin position="595"/>
        <end position="758"/>
    </location>
</feature>
<reference evidence="5 6" key="1">
    <citation type="journal article" date="2010" name="Science">
        <title>Genomic comparison of the ants Camponotus floridanus and Harpegnathos saltator.</title>
        <authorList>
            <person name="Bonasio R."/>
            <person name="Zhang G."/>
            <person name="Ye C."/>
            <person name="Mutti N.S."/>
            <person name="Fang X."/>
            <person name="Qin N."/>
            <person name="Donahue G."/>
            <person name="Yang P."/>
            <person name="Li Q."/>
            <person name="Li C."/>
            <person name="Zhang P."/>
            <person name="Huang Z."/>
            <person name="Berger S.L."/>
            <person name="Reinberg D."/>
            <person name="Wang J."/>
            <person name="Liebig J."/>
        </authorList>
    </citation>
    <scope>NUCLEOTIDE SEQUENCE [LARGE SCALE GENOMIC DNA]</scope>
    <source>
        <strain evidence="6">C129</strain>
    </source>
</reference>
<dbReference type="SUPFAM" id="SSF48371">
    <property type="entry name" value="ARM repeat"/>
    <property type="match status" value="1"/>
</dbReference>
<dbReference type="Pfam" id="PF25151">
    <property type="entry name" value="TPR_Trm732_C"/>
    <property type="match status" value="1"/>
</dbReference>
<evidence type="ECO:0000313" key="5">
    <source>
        <dbReference type="EMBL" id="EFN66775.1"/>
    </source>
</evidence>